<proteinExistence type="predicted"/>
<dbReference type="GO" id="GO:0006368">
    <property type="term" value="P:transcription elongation by RNA polymerase II"/>
    <property type="evidence" value="ECO:0007669"/>
    <property type="project" value="TreeGrafter"/>
</dbReference>
<evidence type="ECO:0000313" key="1">
    <source>
        <dbReference type="EMBL" id="ODV94935.1"/>
    </source>
</evidence>
<dbReference type="GO" id="GO:0070390">
    <property type="term" value="C:transcription export complex 2"/>
    <property type="evidence" value="ECO:0007669"/>
    <property type="project" value="TreeGrafter"/>
</dbReference>
<dbReference type="STRING" id="669874.A0A1E4TT60"/>
<sequence length="459" mass="54061">MSSFDLESFFVSIHNYLKLPAKDCELNLSNFLSLSNLNDVKIASLQKDLNSNNGLNDEVLLNKIESQEFLGNKYNNFNRLILSYLKFVQNFNPWSILQSIDIILAYFKNLSKCFENKELIKLFQQTLIRLTNFLIPLLVKIDGKLLMINKNYKKFCRLEYLTELLLSIFTKLIISKTVIDENVISFVAIKLMKIYFLIDKPKLCNNILTNIKNLNIKFNNLTKSNKINYRFLIGKFYLFQNDLIKSFDEFYWCFNNLNIYTCPAKNVLIILKYLLPCAILIGKFPNLQEFSILLQKFNNDKIQNLLLFYLPITKYVKNGDFQKFNNYLIQHDHFMKNEKLSILFIQRIRIIILRNLVYKVYLNCRDLTRNTLSFDSIKTGLTVSLLNDNLDETYYAYKIFLPSTFQNTEMIDDLIVENVLVSLIDQKLIKGHIFSRLKLIKFASSIAFPSVYSVNREKF</sequence>
<dbReference type="SMART" id="SM00753">
    <property type="entry name" value="PAM"/>
    <property type="match status" value="1"/>
</dbReference>
<dbReference type="GO" id="GO:0003690">
    <property type="term" value="F:double-stranded DNA binding"/>
    <property type="evidence" value="ECO:0007669"/>
    <property type="project" value="InterPro"/>
</dbReference>
<dbReference type="GO" id="GO:0000973">
    <property type="term" value="P:post-transcriptional tethering of RNA polymerase II gene DNA at nuclear periphery"/>
    <property type="evidence" value="ECO:0007669"/>
    <property type="project" value="TreeGrafter"/>
</dbReference>
<dbReference type="PANTHER" id="PTHR12732">
    <property type="entry name" value="UNCHARACTERIZED PROTEASOME COMPONENT REGION PCI-CONTAINING"/>
    <property type="match status" value="1"/>
</dbReference>
<dbReference type="OrthoDB" id="5404651at2759"/>
<dbReference type="GO" id="GO:0003723">
    <property type="term" value="F:RNA binding"/>
    <property type="evidence" value="ECO:0007669"/>
    <property type="project" value="InterPro"/>
</dbReference>
<dbReference type="GO" id="GO:0016973">
    <property type="term" value="P:poly(A)+ mRNA export from nucleus"/>
    <property type="evidence" value="ECO:0007669"/>
    <property type="project" value="TreeGrafter"/>
</dbReference>
<organism evidence="1 2">
    <name type="scientific">Pachysolen tannophilus NRRL Y-2460</name>
    <dbReference type="NCBI Taxonomy" id="669874"/>
    <lineage>
        <taxon>Eukaryota</taxon>
        <taxon>Fungi</taxon>
        <taxon>Dikarya</taxon>
        <taxon>Ascomycota</taxon>
        <taxon>Saccharomycotina</taxon>
        <taxon>Pichiomycetes</taxon>
        <taxon>Pachysolenaceae</taxon>
        <taxon>Pachysolen</taxon>
    </lineage>
</organism>
<accession>A0A1E4TT60</accession>
<evidence type="ECO:0000313" key="2">
    <source>
        <dbReference type="Proteomes" id="UP000094236"/>
    </source>
</evidence>
<reference evidence="2" key="1">
    <citation type="submission" date="2016-05" db="EMBL/GenBank/DDBJ databases">
        <title>Comparative genomics of biotechnologically important yeasts.</title>
        <authorList>
            <consortium name="DOE Joint Genome Institute"/>
            <person name="Riley R."/>
            <person name="Haridas S."/>
            <person name="Wolfe K.H."/>
            <person name="Lopes M.R."/>
            <person name="Hittinger C.T."/>
            <person name="Goker M."/>
            <person name="Salamov A."/>
            <person name="Wisecaver J."/>
            <person name="Long T.M."/>
            <person name="Aerts A.L."/>
            <person name="Barry K."/>
            <person name="Choi C."/>
            <person name="Clum A."/>
            <person name="Coughlan A.Y."/>
            <person name="Deshpande S."/>
            <person name="Douglass A.P."/>
            <person name="Hanson S.J."/>
            <person name="Klenk H.-P."/>
            <person name="Labutti K."/>
            <person name="Lapidus A."/>
            <person name="Lindquist E."/>
            <person name="Lipzen A."/>
            <person name="Meier-Kolthoff J.P."/>
            <person name="Ohm R.A."/>
            <person name="Otillar R.P."/>
            <person name="Pangilinan J."/>
            <person name="Peng Y."/>
            <person name="Rokas A."/>
            <person name="Rosa C.A."/>
            <person name="Scheuner C."/>
            <person name="Sibirny A.A."/>
            <person name="Slot J.C."/>
            <person name="Stielow J.B."/>
            <person name="Sun H."/>
            <person name="Kurtzman C.P."/>
            <person name="Blackwell M."/>
            <person name="Grigoriev I.V."/>
            <person name="Jeffries T.W."/>
        </authorList>
    </citation>
    <scope>NUCLEOTIDE SEQUENCE [LARGE SCALE GENOMIC DNA]</scope>
    <source>
        <strain evidence="2">NRRL Y-2460</strain>
    </source>
</reference>
<dbReference type="InterPro" id="IPR045114">
    <property type="entry name" value="Csn12-like"/>
</dbReference>
<dbReference type="EMBL" id="KV454015">
    <property type="protein sequence ID" value="ODV94935.1"/>
    <property type="molecule type" value="Genomic_DNA"/>
</dbReference>
<dbReference type="PANTHER" id="PTHR12732:SF8">
    <property type="entry name" value="NUCLEAR MRNA EXPORT PROTEIN THP1"/>
    <property type="match status" value="1"/>
</dbReference>
<keyword evidence="2" id="KW-1185">Reference proteome</keyword>
<dbReference type="Proteomes" id="UP000094236">
    <property type="component" value="Unassembled WGS sequence"/>
</dbReference>
<protein>
    <submittedName>
        <fullName evidence="1">Uncharacterized protein</fullName>
    </submittedName>
</protein>
<dbReference type="AlphaFoldDB" id="A0A1E4TT60"/>
<gene>
    <name evidence="1" type="ORF">PACTADRAFT_34685</name>
</gene>
<name>A0A1E4TT60_PACTA</name>